<dbReference type="Pfam" id="PF25455">
    <property type="entry name" value="Beta-barrel_CAF17_C"/>
    <property type="match status" value="1"/>
</dbReference>
<gene>
    <name evidence="3" type="primary">ygfZ</name>
    <name evidence="3" type="ORF">NCTC12860_01702</name>
</gene>
<dbReference type="NCBIfam" id="TIGR03317">
    <property type="entry name" value="ygfZ_signature"/>
    <property type="match status" value="1"/>
</dbReference>
<evidence type="ECO:0000313" key="3">
    <source>
        <dbReference type="EMBL" id="SSZ40553.1"/>
    </source>
</evidence>
<dbReference type="RefSeq" id="WP_012754942.1">
    <property type="nucleotide sequence ID" value="NZ_CACVBG010000002.1"/>
</dbReference>
<dbReference type="InterPro" id="IPR027266">
    <property type="entry name" value="TrmE/GcvT-like"/>
</dbReference>
<keyword evidence="1" id="KW-0809">Transit peptide</keyword>
<dbReference type="PANTHER" id="PTHR22602:SF0">
    <property type="entry name" value="TRANSFERASE CAF17, MITOCHONDRIAL-RELATED"/>
    <property type="match status" value="1"/>
</dbReference>
<feature type="domain" description="CAF17 C-terminal" evidence="2">
    <location>
        <begin position="206"/>
        <end position="276"/>
    </location>
</feature>
<dbReference type="Gene3D" id="2.40.30.160">
    <property type="match status" value="1"/>
</dbReference>
<dbReference type="SUPFAM" id="SSF103025">
    <property type="entry name" value="Folate-binding domain"/>
    <property type="match status" value="1"/>
</dbReference>
<dbReference type="PIRSF" id="PIRSF006487">
    <property type="entry name" value="GcvT"/>
    <property type="match status" value="1"/>
</dbReference>
<dbReference type="Gene3D" id="3.30.1360.120">
    <property type="entry name" value="Probable tRNA modification gtpase trme, domain 1"/>
    <property type="match status" value="1"/>
</dbReference>
<dbReference type="InterPro" id="IPR017703">
    <property type="entry name" value="YgfZ/GCV_T_CS"/>
</dbReference>
<organism evidence="3 4">
    <name type="scientific">Bartonella grahamii</name>
    <dbReference type="NCBI Taxonomy" id="33045"/>
    <lineage>
        <taxon>Bacteria</taxon>
        <taxon>Pseudomonadati</taxon>
        <taxon>Pseudomonadota</taxon>
        <taxon>Alphaproteobacteria</taxon>
        <taxon>Hyphomicrobiales</taxon>
        <taxon>Bartonellaceae</taxon>
        <taxon>Bartonella</taxon>
    </lineage>
</organism>
<evidence type="ECO:0000259" key="2">
    <source>
        <dbReference type="Pfam" id="PF25455"/>
    </source>
</evidence>
<sequence>MIEKQNAICLKNRGLIQITGEEATDFLQSLITTDVKKISPQELFPGALLSPQGKVLADFLIGKKENGYLIDIRMPLADTLHQRLLLYKLRKKVEITQPLQELVTVSLNNESDALNFDSSFIDKRFPQKEKIIRIYGKKPFLTSEYHDTWNQLRIRYAIAESGQDYEVGKVFPHDINYDQINGISFNKGCYIGQEIVSRMHHRRAARRRIFIVKGQCELTPQSSIEAGTKVLGYLGTCVENEALALMRIDHVKDSMDHNIPFTVKNIPVTINIAENMNFTFPEKTIENTHG</sequence>
<dbReference type="AlphaFoldDB" id="A0A336NDZ0"/>
<reference evidence="3 4" key="1">
    <citation type="submission" date="2018-06" db="EMBL/GenBank/DDBJ databases">
        <authorList>
            <consortium name="Pathogen Informatics"/>
            <person name="Doyle S."/>
        </authorList>
    </citation>
    <scope>NUCLEOTIDE SEQUENCE [LARGE SCALE GENOMIC DNA]</scope>
    <source>
        <strain evidence="3 4">NCTC12860</strain>
    </source>
</reference>
<protein>
    <submittedName>
        <fullName evidence="3">tRNA-modifying protein ygfZ</fullName>
    </submittedName>
</protein>
<dbReference type="PANTHER" id="PTHR22602">
    <property type="entry name" value="TRANSFERASE CAF17, MITOCHONDRIAL-RELATED"/>
    <property type="match status" value="1"/>
</dbReference>
<dbReference type="OMA" id="MNADIMN"/>
<accession>A0A336NDZ0</accession>
<dbReference type="GO" id="GO:0016226">
    <property type="term" value="P:iron-sulfur cluster assembly"/>
    <property type="evidence" value="ECO:0007669"/>
    <property type="project" value="TreeGrafter"/>
</dbReference>
<dbReference type="EMBL" id="UFTD01000002">
    <property type="protein sequence ID" value="SSZ40553.1"/>
    <property type="molecule type" value="Genomic_DNA"/>
</dbReference>
<dbReference type="Proteomes" id="UP000253846">
    <property type="component" value="Unassembled WGS sequence"/>
</dbReference>
<evidence type="ECO:0000256" key="1">
    <source>
        <dbReference type="ARBA" id="ARBA00022946"/>
    </source>
</evidence>
<dbReference type="InterPro" id="IPR057460">
    <property type="entry name" value="CAF17_C"/>
</dbReference>
<evidence type="ECO:0000313" key="4">
    <source>
        <dbReference type="Proteomes" id="UP000253846"/>
    </source>
</evidence>
<proteinExistence type="predicted"/>
<dbReference type="InterPro" id="IPR045179">
    <property type="entry name" value="YgfZ/GcvT"/>
</dbReference>
<name>A0A336NDZ0_BARGR</name>